<dbReference type="GO" id="GO:0005634">
    <property type="term" value="C:nucleus"/>
    <property type="evidence" value="ECO:0007669"/>
    <property type="project" value="InterPro"/>
</dbReference>
<dbReference type="eggNOG" id="KOG2845">
    <property type="taxonomic scope" value="Eukaryota"/>
</dbReference>
<sequence length="183" mass="20885">MPGNTNFIAYRKDSSDRVLRVAKKPVKEAPVRNVVKVDSSKSNIPERRRCDCNATEHPLYNNCVGCGRIICTVEGPGDCFQCKRLICPPGTTPPEFSDSQEFSRALFLKNKLLSADKEYQSENFKVHDMHSGWFEESRDIFNENSDIAYQKWLNEEATQKSENDIRRYDLDLTTGALSVAKQK</sequence>
<name>L0B0S8_THEEQ</name>
<proteinExistence type="predicted"/>
<dbReference type="RefSeq" id="XP_004830527.1">
    <property type="nucleotide sequence ID" value="XM_004830470.1"/>
</dbReference>
<organism evidence="2 3">
    <name type="scientific">Theileria equi strain WA</name>
    <dbReference type="NCBI Taxonomy" id="1537102"/>
    <lineage>
        <taxon>Eukaryota</taxon>
        <taxon>Sar</taxon>
        <taxon>Alveolata</taxon>
        <taxon>Apicomplexa</taxon>
        <taxon>Aconoidasida</taxon>
        <taxon>Piroplasmida</taxon>
        <taxon>Theileriidae</taxon>
        <taxon>Theileria</taxon>
    </lineage>
</organism>
<dbReference type="GO" id="GO:0008270">
    <property type="term" value="F:zinc ion binding"/>
    <property type="evidence" value="ECO:0007669"/>
    <property type="project" value="InterPro"/>
</dbReference>
<evidence type="ECO:0000313" key="2">
    <source>
        <dbReference type="EMBL" id="AFZ80861.1"/>
    </source>
</evidence>
<dbReference type="Pfam" id="PF06221">
    <property type="entry name" value="zf-C2HC5"/>
    <property type="match status" value="1"/>
</dbReference>
<dbReference type="GO" id="GO:0072344">
    <property type="term" value="P:rescue of stalled ribosome"/>
    <property type="evidence" value="ECO:0007669"/>
    <property type="project" value="InterPro"/>
</dbReference>
<feature type="domain" description="TRIP4/RQT4 C2HC5-type zinc finger" evidence="1">
    <location>
        <begin position="47"/>
        <end position="88"/>
    </location>
</feature>
<dbReference type="InterPro" id="IPR009349">
    <property type="entry name" value="TRIP4/RQT4_C2HC5_Znf"/>
</dbReference>
<protein>
    <submittedName>
        <fullName evidence="2">Zinc finger motif, C2HC5-type domain-containing protein</fullName>
    </submittedName>
</protein>
<dbReference type="VEuPathDB" id="PiroplasmaDB:BEWA_002680"/>
<gene>
    <name evidence="2" type="ORF">BEWA_002680</name>
</gene>
<dbReference type="GO" id="GO:0180022">
    <property type="term" value="C:RQC-trigger complex"/>
    <property type="evidence" value="ECO:0007669"/>
    <property type="project" value="InterPro"/>
</dbReference>
<dbReference type="PANTHER" id="PTHR12963">
    <property type="entry name" value="THYROID RECEPTOR INTERACTING PROTEIN RELATED"/>
    <property type="match status" value="1"/>
</dbReference>
<dbReference type="InterPro" id="IPR039128">
    <property type="entry name" value="TRIP4-like"/>
</dbReference>
<dbReference type="KEGG" id="beq:BEWA_002680"/>
<dbReference type="STRING" id="1537102.L0B0S8"/>
<dbReference type="AlphaFoldDB" id="L0B0S8"/>
<evidence type="ECO:0000313" key="3">
    <source>
        <dbReference type="Proteomes" id="UP000031512"/>
    </source>
</evidence>
<dbReference type="Proteomes" id="UP000031512">
    <property type="component" value="Chromosome 3"/>
</dbReference>
<dbReference type="EMBL" id="CP001670">
    <property type="protein sequence ID" value="AFZ80861.1"/>
    <property type="molecule type" value="Genomic_DNA"/>
</dbReference>
<dbReference type="GO" id="GO:0045893">
    <property type="term" value="P:positive regulation of DNA-templated transcription"/>
    <property type="evidence" value="ECO:0007669"/>
    <property type="project" value="TreeGrafter"/>
</dbReference>
<evidence type="ECO:0000259" key="1">
    <source>
        <dbReference type="Pfam" id="PF06221"/>
    </source>
</evidence>
<dbReference type="OrthoDB" id="338816at2759"/>
<reference evidence="2 3" key="1">
    <citation type="journal article" date="2012" name="BMC Genomics">
        <title>Comparative genomic analysis and phylogenetic position of Theileria equi.</title>
        <authorList>
            <person name="Kappmeyer L.S."/>
            <person name="Thiagarajan M."/>
            <person name="Herndon D.R."/>
            <person name="Ramsay J.D."/>
            <person name="Caler E."/>
            <person name="Djikeng A."/>
            <person name="Gillespie J.J."/>
            <person name="Lau A.O."/>
            <person name="Roalson E.H."/>
            <person name="Silva J.C."/>
            <person name="Silva M.G."/>
            <person name="Suarez C.E."/>
            <person name="Ueti M.W."/>
            <person name="Nene V.M."/>
            <person name="Mealey R.H."/>
            <person name="Knowles D.P."/>
            <person name="Brayton K.A."/>
        </authorList>
    </citation>
    <scope>NUCLEOTIDE SEQUENCE [LARGE SCALE GENOMIC DNA]</scope>
    <source>
        <strain evidence="2 3">WA</strain>
    </source>
</reference>
<dbReference type="GeneID" id="15806395"/>
<accession>L0B0S8</accession>
<keyword evidence="3" id="KW-1185">Reference proteome</keyword>
<dbReference type="PANTHER" id="PTHR12963:SF4">
    <property type="entry name" value="ACTIVATING SIGNAL COINTEGRATOR 1"/>
    <property type="match status" value="1"/>
</dbReference>